<evidence type="ECO:0000313" key="2">
    <source>
        <dbReference type="Proteomes" id="UP001221519"/>
    </source>
</evidence>
<reference evidence="1 2" key="1">
    <citation type="submission" date="2023-02" db="EMBL/GenBank/DDBJ databases">
        <title>Pathogen: clinical or host-associated sample.</title>
        <authorList>
            <person name="Hergert J."/>
            <person name="Casey R."/>
            <person name="Wagner J."/>
            <person name="Young E.L."/>
            <person name="Oakeson K.F."/>
        </authorList>
    </citation>
    <scope>NUCLEOTIDE SEQUENCE [LARGE SCALE GENOMIC DNA]</scope>
    <source>
        <strain evidence="1 2">2022CK-00829</strain>
        <plasmid evidence="1 2">unnamed1</plasmid>
    </source>
</reference>
<dbReference type="Proteomes" id="UP001221519">
    <property type="component" value="Plasmid unnamed1"/>
</dbReference>
<sequence>MHNPELVVQKLEKQSVISQDQLQNLIDTFPYNQNEGFVPFAAASDDFSLFGFMRSEIAMSERVNEGMLSAFQEMVLQEGAKLPAGAIKHISPFGILTNIIG</sequence>
<gene>
    <name evidence="1" type="ORF">PUW25_25945</name>
</gene>
<organism evidence="1 2">
    <name type="scientific">Paenibacillus urinalis</name>
    <dbReference type="NCBI Taxonomy" id="521520"/>
    <lineage>
        <taxon>Bacteria</taxon>
        <taxon>Bacillati</taxon>
        <taxon>Bacillota</taxon>
        <taxon>Bacilli</taxon>
        <taxon>Bacillales</taxon>
        <taxon>Paenibacillaceae</taxon>
        <taxon>Paenibacillus</taxon>
    </lineage>
</organism>
<dbReference type="RefSeq" id="WP_274338637.1">
    <property type="nucleotide sequence ID" value="NZ_CP118109.1"/>
</dbReference>
<protein>
    <submittedName>
        <fullName evidence="1">Uncharacterized protein</fullName>
    </submittedName>
</protein>
<keyword evidence="2" id="KW-1185">Reference proteome</keyword>
<name>A0ABY7XGX4_9BACL</name>
<evidence type="ECO:0000313" key="1">
    <source>
        <dbReference type="EMBL" id="WDI05015.1"/>
    </source>
</evidence>
<dbReference type="EMBL" id="CP118109">
    <property type="protein sequence ID" value="WDI05015.1"/>
    <property type="molecule type" value="Genomic_DNA"/>
</dbReference>
<geneLocation type="plasmid" evidence="1 2">
    <name>unnamed1</name>
</geneLocation>
<keyword evidence="1" id="KW-0614">Plasmid</keyword>
<proteinExistence type="predicted"/>
<accession>A0ABY7XGX4</accession>